<sequence length="847" mass="93749">MKQRFSKRTRLVSALLTLAMVFTFLPFSAFAANTEIDFNSPDFQLDFPDAEFQRFLKERCDTNHNGKLDAQELSITEMTITDDYKIKNLEGIRFFEDLEKLDCHGIGLTTLNVGKNFKLRELDCSYNQLKDYLYILSSGLKILNCSHNNLTSMDLGILSGLKLEEVDCSYNKIWRIVMRSEEELIKFDCSNNELTALDVSRCYQLKQLNCSVNQLVELDVKNQTNLTLLDCHHNELIELNVSRNQNLASLTCDGNQLTTLDLSKNNSLSHLSCAENRLACVDFSHMVGSTINADGNRRPIAVRTDGKFDLATLPGFDVSKATNWTGGSVSDTTLSVNAGVEEVSYQYDCGKGVKPTFIFETSLPINEKNFPDPNFRKYIKTYKAGGRDVLTVEEQRKVESIEVKGWNISNLKGIEAFPNLKELNCENNSIQKLDLRQNPELEKLICNKNQLTQLDLSKNPNIYFLNCSWNQLEQLDVSHLKDLVTLDCSHNDLEQLDVKNSKSLVALNCSANQLTELDVDVTHKPNLERVECQNNQLTSLILGQNKLLKKLNCAHNQLTQLNLNNMISLKDLNCFNNQLTVLDVSDSPKLTTLWLGDNHLTSLNLDNNPKLDFSLTDIYSGDNVYTVTLNPDRTFDLSTLPGNFDKSRVTGWEHGKANGNILTVDEGTNVVYYAYKCRSDILEVSFKLDVTGTGGTVPPVTPPKPPVTPPKPPVTPPEPPVTPPSGGGDGGGAVVIVAAAGAVAAGVVGYGVYNYVSGRKLQALLPEGVAAPENRAQTALLLWNTAGRPEPAEAPAFADVADPDTAKAAQWCVEQGLMKRRLNGKFAPGSSIPAYQVLNAYRKLAGG</sequence>
<keyword evidence="1" id="KW-0433">Leucine-rich repeat</keyword>
<dbReference type="SUPFAM" id="SSF52058">
    <property type="entry name" value="L domain-like"/>
    <property type="match status" value="2"/>
</dbReference>
<dbReference type="Proteomes" id="UP000219901">
    <property type="component" value="Unassembled WGS sequence"/>
</dbReference>
<dbReference type="EMBL" id="NMTV01000019">
    <property type="protein sequence ID" value="PDX73535.1"/>
    <property type="molecule type" value="Genomic_DNA"/>
</dbReference>
<evidence type="ECO:0000256" key="4">
    <source>
        <dbReference type="SAM" id="Phobius"/>
    </source>
</evidence>
<organism evidence="6 7">
    <name type="scientific">Faecalibacterium prausnitzii</name>
    <dbReference type="NCBI Taxonomy" id="853"/>
    <lineage>
        <taxon>Bacteria</taxon>
        <taxon>Bacillati</taxon>
        <taxon>Bacillota</taxon>
        <taxon>Clostridia</taxon>
        <taxon>Eubacteriales</taxon>
        <taxon>Oscillospiraceae</taxon>
        <taxon>Faecalibacterium</taxon>
    </lineage>
</organism>
<dbReference type="PROSITE" id="PS00018">
    <property type="entry name" value="EF_HAND_1"/>
    <property type="match status" value="1"/>
</dbReference>
<comment type="caution">
    <text evidence="6">The sequence shown here is derived from an EMBL/GenBank/DDBJ whole genome shotgun (WGS) entry which is preliminary data.</text>
</comment>
<feature type="chain" id="PRO_5012473149" evidence="5">
    <location>
        <begin position="32"/>
        <end position="847"/>
    </location>
</feature>
<dbReference type="PANTHER" id="PTHR47566:SF1">
    <property type="entry name" value="PROTEIN NUD1"/>
    <property type="match status" value="1"/>
</dbReference>
<dbReference type="RefSeq" id="WP_097782573.1">
    <property type="nucleotide sequence ID" value="NZ_NMTV01000019.1"/>
</dbReference>
<proteinExistence type="predicted"/>
<keyword evidence="5" id="KW-0732">Signal</keyword>
<evidence type="ECO:0000256" key="1">
    <source>
        <dbReference type="ARBA" id="ARBA00022614"/>
    </source>
</evidence>
<evidence type="ECO:0000313" key="7">
    <source>
        <dbReference type="Proteomes" id="UP000219901"/>
    </source>
</evidence>
<evidence type="ECO:0000256" key="5">
    <source>
        <dbReference type="SAM" id="SignalP"/>
    </source>
</evidence>
<name>A0A2A7A309_9FIRM</name>
<dbReference type="InterPro" id="IPR018247">
    <property type="entry name" value="EF_Hand_1_Ca_BS"/>
</dbReference>
<keyword evidence="4" id="KW-0812">Transmembrane</keyword>
<keyword evidence="4" id="KW-0472">Membrane</keyword>
<evidence type="ECO:0000313" key="6">
    <source>
        <dbReference type="EMBL" id="PDX73535.1"/>
    </source>
</evidence>
<keyword evidence="2" id="KW-0677">Repeat</keyword>
<dbReference type="Gene3D" id="3.80.10.10">
    <property type="entry name" value="Ribonuclease Inhibitor"/>
    <property type="match status" value="2"/>
</dbReference>
<protein>
    <submittedName>
        <fullName evidence="6">Internalin</fullName>
    </submittedName>
</protein>
<keyword evidence="4" id="KW-1133">Transmembrane helix</keyword>
<evidence type="ECO:0000256" key="2">
    <source>
        <dbReference type="ARBA" id="ARBA00022737"/>
    </source>
</evidence>
<dbReference type="InterPro" id="IPR001611">
    <property type="entry name" value="Leu-rich_rpt"/>
</dbReference>
<reference evidence="6 7" key="1">
    <citation type="journal article" date="2017" name="Front. Microbiol.">
        <title>New Insights into the Diversity of the Genus Faecalibacterium.</title>
        <authorList>
            <person name="Benevides L."/>
            <person name="Burman S."/>
            <person name="Martin R."/>
            <person name="Robert V."/>
            <person name="Thomas M."/>
            <person name="Miquel S."/>
            <person name="Chain F."/>
            <person name="Sokol H."/>
            <person name="Bermudez-Humaran L.G."/>
            <person name="Morrison M."/>
            <person name="Langella P."/>
            <person name="Azevedo V.A."/>
            <person name="Chatel J.M."/>
            <person name="Soares S."/>
        </authorList>
    </citation>
    <scope>NUCLEOTIDE SEQUENCE [LARGE SCALE GENOMIC DNA]</scope>
    <source>
        <strain evidence="6 7">CNCM I 4546</strain>
    </source>
</reference>
<gene>
    <name evidence="6" type="ORF">CGS55_02825</name>
</gene>
<dbReference type="AlphaFoldDB" id="A0A2A7A309"/>
<dbReference type="InterPro" id="IPR052574">
    <property type="entry name" value="CDIRP"/>
</dbReference>
<dbReference type="GO" id="GO:0035591">
    <property type="term" value="F:signaling adaptor activity"/>
    <property type="evidence" value="ECO:0007669"/>
    <property type="project" value="TreeGrafter"/>
</dbReference>
<evidence type="ECO:0000256" key="3">
    <source>
        <dbReference type="SAM" id="MobiDB-lite"/>
    </source>
</evidence>
<dbReference type="PANTHER" id="PTHR47566">
    <property type="match status" value="1"/>
</dbReference>
<accession>A0A2A7A309</accession>
<feature type="transmembrane region" description="Helical" evidence="4">
    <location>
        <begin position="730"/>
        <end position="753"/>
    </location>
</feature>
<dbReference type="PROSITE" id="PS51450">
    <property type="entry name" value="LRR"/>
    <property type="match status" value="1"/>
</dbReference>
<feature type="region of interest" description="Disordered" evidence="3">
    <location>
        <begin position="694"/>
        <end position="728"/>
    </location>
</feature>
<dbReference type="InterPro" id="IPR032675">
    <property type="entry name" value="LRR_dom_sf"/>
</dbReference>
<feature type="signal peptide" evidence="5">
    <location>
        <begin position="1"/>
        <end position="31"/>
    </location>
</feature>
<feature type="compositionally biased region" description="Pro residues" evidence="3">
    <location>
        <begin position="699"/>
        <end position="723"/>
    </location>
</feature>
<dbReference type="Pfam" id="PF23952">
    <property type="entry name" value="LRR_EndoS"/>
    <property type="match status" value="1"/>
</dbReference>